<accession>A0A843U8U8</accession>
<name>A0A843U8U8_COLES</name>
<gene>
    <name evidence="2" type="ORF">Taro_012479</name>
</gene>
<dbReference type="AlphaFoldDB" id="A0A843U8U8"/>
<comment type="caution">
    <text evidence="2">The sequence shown here is derived from an EMBL/GenBank/DDBJ whole genome shotgun (WGS) entry which is preliminary data.</text>
</comment>
<reference evidence="2" key="1">
    <citation type="submission" date="2017-07" db="EMBL/GenBank/DDBJ databases">
        <title>Taro Niue Genome Assembly and Annotation.</title>
        <authorList>
            <person name="Atibalentja N."/>
            <person name="Keating K."/>
            <person name="Fields C.J."/>
        </authorList>
    </citation>
    <scope>NUCLEOTIDE SEQUENCE</scope>
    <source>
        <strain evidence="2">Niue_2</strain>
        <tissue evidence="2">Leaf</tissue>
    </source>
</reference>
<feature type="compositionally biased region" description="Low complexity" evidence="1">
    <location>
        <begin position="28"/>
        <end position="39"/>
    </location>
</feature>
<evidence type="ECO:0000313" key="3">
    <source>
        <dbReference type="Proteomes" id="UP000652761"/>
    </source>
</evidence>
<sequence>MPLGPPATPFLRRVALPPQPQQAFEEMSSGGEPLGCSSSSSSSPSTLLLLPVLPWSSWTSTGTRLGVLARSLAAGGNGGGVPSCSGATEKEAAAADAARSFAPGKHRKWAARPRFGAVCSGRHRCHPLAWAGRSRHRSARAPSGRAAASCGIRIAIWRAFFCSGQAAAGSTSPPPPCAGRHRSPRDAKVESIIRHVDGHHRAITKQSGRQAFQVKKWRSFGDLGTEEVQCLRDLGFVLDDGSVTPGMLEVMLGLRGGELEGTKVVRRPYLPEAWLVERSEPPALDWVGGGSAAYVKEQLRFWAQAVAYNVRQEC</sequence>
<dbReference type="OrthoDB" id="1918258at2759"/>
<keyword evidence="3" id="KW-1185">Reference proteome</keyword>
<dbReference type="PANTHER" id="PTHR33785">
    <property type="entry name" value="OS06G0550800 PROTEIN"/>
    <property type="match status" value="1"/>
</dbReference>
<protein>
    <submittedName>
        <fullName evidence="2">Uncharacterized protein</fullName>
    </submittedName>
</protein>
<evidence type="ECO:0000256" key="1">
    <source>
        <dbReference type="SAM" id="MobiDB-lite"/>
    </source>
</evidence>
<feature type="region of interest" description="Disordered" evidence="1">
    <location>
        <begin position="20"/>
        <end position="39"/>
    </location>
</feature>
<dbReference type="PANTHER" id="PTHR33785:SF5">
    <property type="entry name" value="SERINE_ARGININE REPETITIVE MATRIX PROTEIN"/>
    <property type="match status" value="1"/>
</dbReference>
<evidence type="ECO:0000313" key="2">
    <source>
        <dbReference type="EMBL" id="MQL80028.1"/>
    </source>
</evidence>
<organism evidence="2 3">
    <name type="scientific">Colocasia esculenta</name>
    <name type="common">Wild taro</name>
    <name type="synonym">Arum esculentum</name>
    <dbReference type="NCBI Taxonomy" id="4460"/>
    <lineage>
        <taxon>Eukaryota</taxon>
        <taxon>Viridiplantae</taxon>
        <taxon>Streptophyta</taxon>
        <taxon>Embryophyta</taxon>
        <taxon>Tracheophyta</taxon>
        <taxon>Spermatophyta</taxon>
        <taxon>Magnoliopsida</taxon>
        <taxon>Liliopsida</taxon>
        <taxon>Araceae</taxon>
        <taxon>Aroideae</taxon>
        <taxon>Colocasieae</taxon>
        <taxon>Colocasia</taxon>
    </lineage>
</organism>
<dbReference type="EMBL" id="NMUH01000487">
    <property type="protein sequence ID" value="MQL80028.1"/>
    <property type="molecule type" value="Genomic_DNA"/>
</dbReference>
<dbReference type="Proteomes" id="UP000652761">
    <property type="component" value="Unassembled WGS sequence"/>
</dbReference>
<proteinExistence type="predicted"/>